<dbReference type="InterPro" id="IPR050090">
    <property type="entry name" value="Tyrosine_recombinase_XerCD"/>
</dbReference>
<evidence type="ECO:0000256" key="1">
    <source>
        <dbReference type="ARBA" id="ARBA00008857"/>
    </source>
</evidence>
<reference evidence="5 6" key="1">
    <citation type="submission" date="2023-11" db="EMBL/GenBank/DDBJ databases">
        <title>Winogradskyella pelagius sp. nov., isolated from coastal sediment.</title>
        <authorList>
            <person name="Li F."/>
        </authorList>
    </citation>
    <scope>NUCLEOTIDE SEQUENCE [LARGE SCALE GENOMIC DNA]</scope>
    <source>
        <strain evidence="5 6">KCTC 23502</strain>
    </source>
</reference>
<dbReference type="Pfam" id="PF13102">
    <property type="entry name" value="Phage_int_SAM_5"/>
    <property type="match status" value="1"/>
</dbReference>
<dbReference type="Gene3D" id="1.10.443.10">
    <property type="entry name" value="Intergrase catalytic core"/>
    <property type="match status" value="1"/>
</dbReference>
<comment type="caution">
    <text evidence="5">The sequence shown here is derived from an EMBL/GenBank/DDBJ whole genome shotgun (WGS) entry which is preliminary data.</text>
</comment>
<dbReference type="PANTHER" id="PTHR30349">
    <property type="entry name" value="PHAGE INTEGRASE-RELATED"/>
    <property type="match status" value="1"/>
</dbReference>
<dbReference type="InterPro" id="IPR002104">
    <property type="entry name" value="Integrase_catalytic"/>
</dbReference>
<dbReference type="SUPFAM" id="SSF56349">
    <property type="entry name" value="DNA breaking-rejoining enzymes"/>
    <property type="match status" value="1"/>
</dbReference>
<evidence type="ECO:0000256" key="2">
    <source>
        <dbReference type="ARBA" id="ARBA00023125"/>
    </source>
</evidence>
<evidence type="ECO:0000259" key="4">
    <source>
        <dbReference type="PROSITE" id="PS51898"/>
    </source>
</evidence>
<dbReference type="PANTHER" id="PTHR30349:SF64">
    <property type="entry name" value="PROPHAGE INTEGRASE INTD-RELATED"/>
    <property type="match status" value="1"/>
</dbReference>
<name>A0ABU5EPH0_9FLAO</name>
<sequence>MVFTFKLRQGKKSATIIAELRLGSKLRIRQSTPFSIPITSVKYWDSKVQLIKVPNDILDSDHINIQLNKIRTLVYSELSKIGGNKHINTFEIKRSIQEIINPKPAIKDVSEKSLDKSYVLNYFSYYIQFYSSNISPHTGSKLSSQTLKTYNNTRVYLKRYLVSKKIKDFKFEAINKSFYYDFISYGQRMGYSKNYIGSHLQKLKTIIQAAYDEDIHDNREFMKRYFKKFREEVNHPYLTEKELSRLSQLEIGCHKLDNIRDVFLIACNTGLRIGDLMKFLKNPTTEKINNKKHIFIKQNKTNKPVYIPINSSISTILEKRNGKFPNYVHKTVINREIKGLLRRCGVTELVTVEKTIGGKTELLTKPKYQFISCHSARRSFCTNAYNSGVPLQDIMVFSGHSSEKMVLLYIKASAKEKVRRVANHPFFS</sequence>
<evidence type="ECO:0000256" key="3">
    <source>
        <dbReference type="ARBA" id="ARBA00023172"/>
    </source>
</evidence>
<proteinExistence type="inferred from homology"/>
<dbReference type="RefSeq" id="WP_320556702.1">
    <property type="nucleotide sequence ID" value="NZ_JAXDAE010000016.1"/>
</dbReference>
<protein>
    <submittedName>
        <fullName evidence="5">Tyrosine-type recombinase/integrase</fullName>
    </submittedName>
</protein>
<dbReference type="InterPro" id="IPR010998">
    <property type="entry name" value="Integrase_recombinase_N"/>
</dbReference>
<keyword evidence="2" id="KW-0238">DNA-binding</keyword>
<dbReference type="InterPro" id="IPR011010">
    <property type="entry name" value="DNA_brk_join_enz"/>
</dbReference>
<keyword evidence="6" id="KW-1185">Reference proteome</keyword>
<dbReference type="Pfam" id="PF00589">
    <property type="entry name" value="Phage_integrase"/>
    <property type="match status" value="1"/>
</dbReference>
<gene>
    <name evidence="5" type="ORF">SNF14_13480</name>
</gene>
<dbReference type="PROSITE" id="PS51898">
    <property type="entry name" value="TYR_RECOMBINASE"/>
    <property type="match status" value="1"/>
</dbReference>
<evidence type="ECO:0000313" key="6">
    <source>
        <dbReference type="Proteomes" id="UP001285855"/>
    </source>
</evidence>
<dbReference type="Proteomes" id="UP001285855">
    <property type="component" value="Unassembled WGS sequence"/>
</dbReference>
<evidence type="ECO:0000313" key="5">
    <source>
        <dbReference type="EMBL" id="MDY2588354.1"/>
    </source>
</evidence>
<dbReference type="Gene3D" id="1.10.150.130">
    <property type="match status" value="1"/>
</dbReference>
<keyword evidence="3" id="KW-0233">DNA recombination</keyword>
<dbReference type="EMBL" id="JAXDAE010000016">
    <property type="protein sequence ID" value="MDY2588354.1"/>
    <property type="molecule type" value="Genomic_DNA"/>
</dbReference>
<organism evidence="5 6">
    <name type="scientific">Winogradskyella aquimaris</name>
    <dbReference type="NCBI Taxonomy" id="864074"/>
    <lineage>
        <taxon>Bacteria</taxon>
        <taxon>Pseudomonadati</taxon>
        <taxon>Bacteroidota</taxon>
        <taxon>Flavobacteriia</taxon>
        <taxon>Flavobacteriales</taxon>
        <taxon>Flavobacteriaceae</taxon>
        <taxon>Winogradskyella</taxon>
    </lineage>
</organism>
<dbReference type="InterPro" id="IPR013762">
    <property type="entry name" value="Integrase-like_cat_sf"/>
</dbReference>
<feature type="domain" description="Tyr recombinase" evidence="4">
    <location>
        <begin position="233"/>
        <end position="423"/>
    </location>
</feature>
<dbReference type="InterPro" id="IPR025269">
    <property type="entry name" value="SAM-like_dom"/>
</dbReference>
<accession>A0ABU5EPH0</accession>
<comment type="similarity">
    <text evidence="1">Belongs to the 'phage' integrase family.</text>
</comment>